<feature type="compositionally biased region" description="Basic and acidic residues" evidence="1">
    <location>
        <begin position="61"/>
        <end position="70"/>
    </location>
</feature>
<name>A0A699ZHV3_HAELA</name>
<comment type="caution">
    <text evidence="3">The sequence shown here is derived from an EMBL/GenBank/DDBJ whole genome shotgun (WGS) entry which is preliminary data.</text>
</comment>
<protein>
    <submittedName>
        <fullName evidence="3">Uncharacterized protein</fullName>
    </submittedName>
</protein>
<organism evidence="3 4">
    <name type="scientific">Haematococcus lacustris</name>
    <name type="common">Green alga</name>
    <name type="synonym">Haematococcus pluvialis</name>
    <dbReference type="NCBI Taxonomy" id="44745"/>
    <lineage>
        <taxon>Eukaryota</taxon>
        <taxon>Viridiplantae</taxon>
        <taxon>Chlorophyta</taxon>
        <taxon>core chlorophytes</taxon>
        <taxon>Chlorophyceae</taxon>
        <taxon>CS clade</taxon>
        <taxon>Chlamydomonadales</taxon>
        <taxon>Haematococcaceae</taxon>
        <taxon>Haematococcus</taxon>
    </lineage>
</organism>
<proteinExistence type="predicted"/>
<sequence>MGLPRQSSLIAVVLVALAWHACRLTAARPTPYSLTTREGAASSRNTHSEHVHGARAGQHVRSQEPRPEAFDTIRTRGLLQQQPQSLSPTQPEGGAAALAASAVSGLAGLLSLPVLPPLPETVNIPGQCDIMGRVPHAAQQQHWGEHHRGGAS</sequence>
<dbReference type="EMBL" id="BLLF01002009">
    <property type="protein sequence ID" value="GFH22297.1"/>
    <property type="molecule type" value="Genomic_DNA"/>
</dbReference>
<feature type="chain" id="PRO_5025523768" evidence="2">
    <location>
        <begin position="28"/>
        <end position="152"/>
    </location>
</feature>
<keyword evidence="4" id="KW-1185">Reference proteome</keyword>
<evidence type="ECO:0000313" key="4">
    <source>
        <dbReference type="Proteomes" id="UP000485058"/>
    </source>
</evidence>
<dbReference type="Proteomes" id="UP000485058">
    <property type="component" value="Unassembled WGS sequence"/>
</dbReference>
<reference evidence="3 4" key="1">
    <citation type="submission" date="2020-02" db="EMBL/GenBank/DDBJ databases">
        <title>Draft genome sequence of Haematococcus lacustris strain NIES-144.</title>
        <authorList>
            <person name="Morimoto D."/>
            <person name="Nakagawa S."/>
            <person name="Yoshida T."/>
            <person name="Sawayama S."/>
        </authorList>
    </citation>
    <scope>NUCLEOTIDE SEQUENCE [LARGE SCALE GENOMIC DNA]</scope>
    <source>
        <strain evidence="3 4">NIES-144</strain>
    </source>
</reference>
<accession>A0A699ZHV3</accession>
<evidence type="ECO:0000256" key="1">
    <source>
        <dbReference type="SAM" id="MobiDB-lite"/>
    </source>
</evidence>
<feature type="region of interest" description="Disordered" evidence="1">
    <location>
        <begin position="34"/>
        <end position="70"/>
    </location>
</feature>
<gene>
    <name evidence="3" type="ORF">HaLaN_19744</name>
</gene>
<evidence type="ECO:0000313" key="3">
    <source>
        <dbReference type="EMBL" id="GFH22297.1"/>
    </source>
</evidence>
<feature type="signal peptide" evidence="2">
    <location>
        <begin position="1"/>
        <end position="27"/>
    </location>
</feature>
<evidence type="ECO:0000256" key="2">
    <source>
        <dbReference type="SAM" id="SignalP"/>
    </source>
</evidence>
<dbReference type="AlphaFoldDB" id="A0A699ZHV3"/>
<keyword evidence="2" id="KW-0732">Signal</keyword>